<gene>
    <name evidence="1" type="ORF">J2Z66_004557</name>
</gene>
<dbReference type="RefSeq" id="WP_209974392.1">
    <property type="nucleotide sequence ID" value="NZ_JAGGLB010000016.1"/>
</dbReference>
<keyword evidence="1" id="KW-0328">Glycosyltransferase</keyword>
<comment type="caution">
    <text evidence="1">The sequence shown here is derived from an EMBL/GenBank/DDBJ whole genome shotgun (WGS) entry which is preliminary data.</text>
</comment>
<keyword evidence="1" id="KW-0808">Transferase</keyword>
<accession>A0ABS4IZG4</accession>
<dbReference type="Proteomes" id="UP001519287">
    <property type="component" value="Unassembled WGS sequence"/>
</dbReference>
<evidence type="ECO:0000313" key="1">
    <source>
        <dbReference type="EMBL" id="MBP1992940.1"/>
    </source>
</evidence>
<dbReference type="EC" id="2.4.2.10" evidence="1"/>
<evidence type="ECO:0000313" key="2">
    <source>
        <dbReference type="Proteomes" id="UP001519287"/>
    </source>
</evidence>
<protein>
    <submittedName>
        <fullName evidence="1">Orotate phosphoribosyltransferase</fullName>
        <ecNumber evidence="1">2.4.2.10</ecNumber>
    </submittedName>
</protein>
<reference evidence="1 2" key="1">
    <citation type="submission" date="2021-03" db="EMBL/GenBank/DDBJ databases">
        <title>Genomic Encyclopedia of Type Strains, Phase IV (KMG-IV): sequencing the most valuable type-strain genomes for metagenomic binning, comparative biology and taxonomic classification.</title>
        <authorList>
            <person name="Goeker M."/>
        </authorList>
    </citation>
    <scope>NUCLEOTIDE SEQUENCE [LARGE SCALE GENOMIC DNA]</scope>
    <source>
        <strain evidence="1 2">DSM 26048</strain>
    </source>
</reference>
<name>A0ABS4IZG4_9BACL</name>
<keyword evidence="2" id="KW-1185">Reference proteome</keyword>
<dbReference type="GO" id="GO:0004588">
    <property type="term" value="F:orotate phosphoribosyltransferase activity"/>
    <property type="evidence" value="ECO:0007669"/>
    <property type="project" value="UniProtKB-EC"/>
</dbReference>
<dbReference type="EMBL" id="JAGGLB010000016">
    <property type="protein sequence ID" value="MBP1992940.1"/>
    <property type="molecule type" value="Genomic_DNA"/>
</dbReference>
<organism evidence="1 2">
    <name type="scientific">Paenibacillus eucommiae</name>
    <dbReference type="NCBI Taxonomy" id="1355755"/>
    <lineage>
        <taxon>Bacteria</taxon>
        <taxon>Bacillati</taxon>
        <taxon>Bacillota</taxon>
        <taxon>Bacilli</taxon>
        <taxon>Bacillales</taxon>
        <taxon>Paenibacillaceae</taxon>
        <taxon>Paenibacillus</taxon>
    </lineage>
</organism>
<dbReference type="Gene3D" id="3.40.50.2020">
    <property type="match status" value="1"/>
</dbReference>
<sequence length="300" mass="34195">MSNKAATQVLLERLTETNGFSVRNSSEKDAYWYTSGKPGPFYINTENIAGEHAAEVILENITNLLKDNLSREHQAGAILDIINQAVDADQAYNASIDALLDYYKLNNTYKPTIISGGERRDWFFSIPIAKKLQVPHLFLFKSGDYHITDHEGKSIELELRDMSALHVADIINLASSYLKRWIPMLQNLGVAFTETLSVAVRSQEGIDNLRKNNVSVISPLIVDRPLFTEAYNLDLINEFAFNEIGQFYDSPKDWTRHFLAENNIEYSQALNLDTAKKDRIEFFKSSDPYHLKSEFPLFFA</sequence>
<proteinExistence type="predicted"/>
<dbReference type="InterPro" id="IPR029057">
    <property type="entry name" value="PRTase-like"/>
</dbReference>